<keyword evidence="2" id="KW-1185">Reference proteome</keyword>
<dbReference type="Pfam" id="PF22478">
    <property type="entry name" value="DUF6982"/>
    <property type="match status" value="1"/>
</dbReference>
<dbReference type="Proteomes" id="UP000002432">
    <property type="component" value="Chromosome"/>
</dbReference>
<name>Q1IQB3_KORVE</name>
<dbReference type="HOGENOM" id="CLU_142809_0_0_0"/>
<dbReference type="eggNOG" id="ENOG5032TCB">
    <property type="taxonomic scope" value="Bacteria"/>
</dbReference>
<dbReference type="EMBL" id="CP000360">
    <property type="protein sequence ID" value="ABF40937.1"/>
    <property type="molecule type" value="Genomic_DNA"/>
</dbReference>
<gene>
    <name evidence="1" type="ordered locus">Acid345_1936</name>
</gene>
<reference evidence="1 2" key="1">
    <citation type="journal article" date="2009" name="Appl. Environ. Microbiol.">
        <title>Three genomes from the phylum Acidobacteria provide insight into the lifestyles of these microorganisms in soils.</title>
        <authorList>
            <person name="Ward N.L."/>
            <person name="Challacombe J.F."/>
            <person name="Janssen P.H."/>
            <person name="Henrissat B."/>
            <person name="Coutinho P.M."/>
            <person name="Wu M."/>
            <person name="Xie G."/>
            <person name="Haft D.H."/>
            <person name="Sait M."/>
            <person name="Badger J."/>
            <person name="Barabote R.D."/>
            <person name="Bradley B."/>
            <person name="Brettin T.S."/>
            <person name="Brinkac L.M."/>
            <person name="Bruce D."/>
            <person name="Creasy T."/>
            <person name="Daugherty S.C."/>
            <person name="Davidsen T.M."/>
            <person name="DeBoy R.T."/>
            <person name="Detter J.C."/>
            <person name="Dodson R.J."/>
            <person name="Durkin A.S."/>
            <person name="Ganapathy A."/>
            <person name="Gwinn-Giglio M."/>
            <person name="Han C.S."/>
            <person name="Khouri H."/>
            <person name="Kiss H."/>
            <person name="Kothari S.P."/>
            <person name="Madupu R."/>
            <person name="Nelson K.E."/>
            <person name="Nelson W.C."/>
            <person name="Paulsen I."/>
            <person name="Penn K."/>
            <person name="Ren Q."/>
            <person name="Rosovitz M.J."/>
            <person name="Selengut J.D."/>
            <person name="Shrivastava S."/>
            <person name="Sullivan S.A."/>
            <person name="Tapia R."/>
            <person name="Thompson L.S."/>
            <person name="Watkins K.L."/>
            <person name="Yang Q."/>
            <person name="Yu C."/>
            <person name="Zafar N."/>
            <person name="Zhou L."/>
            <person name="Kuske C.R."/>
        </authorList>
    </citation>
    <scope>NUCLEOTIDE SEQUENCE [LARGE SCALE GENOMIC DNA]</scope>
    <source>
        <strain evidence="1 2">Ellin345</strain>
    </source>
</reference>
<dbReference type="KEGG" id="aba:Acid345_1936"/>
<dbReference type="OrthoDB" id="118450at2"/>
<proteinExistence type="predicted"/>
<accession>Q1IQB3</accession>
<dbReference type="EnsemblBacteria" id="ABF40937">
    <property type="protein sequence ID" value="ABF40937"/>
    <property type="gene ID" value="Acid345_1936"/>
</dbReference>
<protein>
    <submittedName>
        <fullName evidence="1">Uncharacterized protein</fullName>
    </submittedName>
</protein>
<dbReference type="RefSeq" id="WP_011522738.1">
    <property type="nucleotide sequence ID" value="NC_008009.1"/>
</dbReference>
<organism evidence="1 2">
    <name type="scientific">Koribacter versatilis (strain Ellin345)</name>
    <dbReference type="NCBI Taxonomy" id="204669"/>
    <lineage>
        <taxon>Bacteria</taxon>
        <taxon>Pseudomonadati</taxon>
        <taxon>Acidobacteriota</taxon>
        <taxon>Terriglobia</taxon>
        <taxon>Terriglobales</taxon>
        <taxon>Candidatus Korobacteraceae</taxon>
        <taxon>Candidatus Korobacter</taxon>
    </lineage>
</organism>
<sequence length="155" mass="17496">MASTHKKVIVRKLDRDSLSGFVGTHFIADGKVELLNTAGNVVMIELRDIKGVYFVRDFSDSEDLTRKTFTTRPRAEGLWVRLKFRDNDVIEGLMPNDLMQVTADGFLINPPDTRSNTQRIFVPRSALTEMSVLGVIGEKVRRKPDATAQEPLFTE</sequence>
<evidence type="ECO:0000313" key="1">
    <source>
        <dbReference type="EMBL" id="ABF40937.1"/>
    </source>
</evidence>
<evidence type="ECO:0000313" key="2">
    <source>
        <dbReference type="Proteomes" id="UP000002432"/>
    </source>
</evidence>
<dbReference type="AlphaFoldDB" id="Q1IQB3"/>
<dbReference type="InterPro" id="IPR054251">
    <property type="entry name" value="DUF6982"/>
</dbReference>